<dbReference type="Pfam" id="PF01590">
    <property type="entry name" value="GAF"/>
    <property type="match status" value="1"/>
</dbReference>
<dbReference type="CDD" id="cd00077">
    <property type="entry name" value="HDc"/>
    <property type="match status" value="1"/>
</dbReference>
<dbReference type="SUPFAM" id="SSF109604">
    <property type="entry name" value="HD-domain/PDEase-like"/>
    <property type="match status" value="1"/>
</dbReference>
<dbReference type="PROSITE" id="PS51832">
    <property type="entry name" value="HD_GYP"/>
    <property type="match status" value="1"/>
</dbReference>
<dbReference type="Pfam" id="PF07238">
    <property type="entry name" value="PilZ"/>
    <property type="match status" value="1"/>
</dbReference>
<dbReference type="SUPFAM" id="SSF141371">
    <property type="entry name" value="PilZ domain-like"/>
    <property type="match status" value="1"/>
</dbReference>
<dbReference type="Proteomes" id="UP000182264">
    <property type="component" value="Chromosome"/>
</dbReference>
<dbReference type="AlphaFoldDB" id="A0A1L3GHC0"/>
<dbReference type="InterPro" id="IPR003607">
    <property type="entry name" value="HD/PDEase_dom"/>
</dbReference>
<dbReference type="InterPro" id="IPR009875">
    <property type="entry name" value="PilZ_domain"/>
</dbReference>
<dbReference type="GO" id="GO:0035438">
    <property type="term" value="F:cyclic-di-GMP binding"/>
    <property type="evidence" value="ECO:0007669"/>
    <property type="project" value="InterPro"/>
</dbReference>
<dbReference type="InterPro" id="IPR037522">
    <property type="entry name" value="HD_GYP_dom"/>
</dbReference>
<dbReference type="Gene3D" id="2.40.10.220">
    <property type="entry name" value="predicted glycosyltransferase like domains"/>
    <property type="match status" value="1"/>
</dbReference>
<evidence type="ECO:0000313" key="2">
    <source>
        <dbReference type="EMBL" id="APG25265.1"/>
    </source>
</evidence>
<dbReference type="Gene3D" id="1.10.3210.10">
    <property type="entry name" value="Hypothetical protein af1432"/>
    <property type="match status" value="1"/>
</dbReference>
<accession>A0A1L3GHC0</accession>
<dbReference type="PANTHER" id="PTHR43155">
    <property type="entry name" value="CYCLIC DI-GMP PHOSPHODIESTERASE PA4108-RELATED"/>
    <property type="match status" value="1"/>
</dbReference>
<dbReference type="SMART" id="SM00065">
    <property type="entry name" value="GAF"/>
    <property type="match status" value="1"/>
</dbReference>
<dbReference type="SUPFAM" id="SSF55781">
    <property type="entry name" value="GAF domain-like"/>
    <property type="match status" value="1"/>
</dbReference>
<feature type="domain" description="HD-GYP" evidence="1">
    <location>
        <begin position="447"/>
        <end position="645"/>
    </location>
</feature>
<dbReference type="Gene3D" id="3.30.450.40">
    <property type="match status" value="1"/>
</dbReference>
<protein>
    <recommendedName>
        <fullName evidence="1">HD-GYP domain-containing protein</fullName>
    </recommendedName>
</protein>
<dbReference type="PANTHER" id="PTHR43155:SF2">
    <property type="entry name" value="CYCLIC DI-GMP PHOSPHODIESTERASE PA4108"/>
    <property type="match status" value="1"/>
</dbReference>
<dbReference type="Pfam" id="PF13487">
    <property type="entry name" value="HD_5"/>
    <property type="match status" value="1"/>
</dbReference>
<proteinExistence type="predicted"/>
<dbReference type="SMART" id="SM00471">
    <property type="entry name" value="HDc"/>
    <property type="match status" value="1"/>
</dbReference>
<dbReference type="OrthoDB" id="9769359at2"/>
<dbReference type="InterPro" id="IPR029016">
    <property type="entry name" value="GAF-like_dom_sf"/>
</dbReference>
<evidence type="ECO:0000313" key="3">
    <source>
        <dbReference type="Proteomes" id="UP000182264"/>
    </source>
</evidence>
<organism evidence="2 3">
    <name type="scientific">Syntrophotalea acetylenica</name>
    <name type="common">Pelobacter acetylenicus</name>
    <dbReference type="NCBI Taxonomy" id="29542"/>
    <lineage>
        <taxon>Bacteria</taxon>
        <taxon>Pseudomonadati</taxon>
        <taxon>Thermodesulfobacteriota</taxon>
        <taxon>Desulfuromonadia</taxon>
        <taxon>Desulfuromonadales</taxon>
        <taxon>Syntrophotaleaceae</taxon>
        <taxon>Syntrophotalea</taxon>
    </lineage>
</organism>
<dbReference type="RefSeq" id="WP_072287115.1">
    <property type="nucleotide sequence ID" value="NZ_CP015455.1"/>
</dbReference>
<name>A0A1L3GHC0_SYNAC</name>
<reference evidence="2 3" key="1">
    <citation type="journal article" date="2017" name="Genome Announc.">
        <title>Complete Genome Sequences of Two Acetylene-Fermenting Pelobacter acetylenicus Strains.</title>
        <authorList>
            <person name="Sutton J.M."/>
            <person name="Baesman S.M."/>
            <person name="Fierst J.L."/>
            <person name="Poret-Peterson A.T."/>
            <person name="Oremland R.S."/>
            <person name="Dunlap D.S."/>
            <person name="Akob D.M."/>
        </authorList>
    </citation>
    <scope>NUCLEOTIDE SEQUENCE [LARGE SCALE GENOMIC DNA]</scope>
    <source>
        <strain evidence="2 3">DSM 3247</strain>
    </source>
</reference>
<evidence type="ECO:0000259" key="1">
    <source>
        <dbReference type="PROSITE" id="PS51832"/>
    </source>
</evidence>
<sequence>MNYKQETKKHLYNSRIIDPFLRLLQNRYPQIDIPSLLSHADMKPYEVADQWHWFTQTQVNAFYDKVVELTGNEKIAREAGRYAASPEANTVIHQYVLGFLGPHRAYQWIGKAASNFTRSARYESRRLAKNKIEITVTPHPDVQEQEFQCHNRIGFFEAISHLFRHKFPQIEHPECLFHGGSCCRYVITWQTESFCFLKTLRSASLAASAAGLAIPAFSTSAAFVSPLVQAGLLSFLVSWLLLEKKSTRTVWNSMEALRISSGTLLEQIENNYNNALLTNAISQSISKETTIEDILQSLVVNFQQSLDFDRGLVLLADQDKKHLFFRAGYGYSKKVENLLRSSTFHLDNPDSKGAFVVSFREKKTILINDINDIQEDLSPRSLDFAKKMGVKSFLCCPIVYDNEAIGILAADNLTTKRALLKSDITLLSGIAPIIGISIRNAQLLQNRKQQFNSTLHALATTIDARDPLTAGHSERVTQFTLGICQELALCDREREKIRVAALLHDYGKIAVPDAILKKPGRLSAREYEIVKDHANQTRQILEKIHFEGIYAEVPAIAGSHHEKIDGSGYPLGLTGKDIPLGGKIIAVADFFEAITSKRHYREPMPFHVAADELKKGRGRHFEEDIVDAFLRYFEQQLASDPAIMPGSCRQASRESIRVPYRAPLTIQYEGLRDETTTSDISSRGLFAATALPVREGAPVKLSFILPDACSTPMEINGRVVWINHRCLPRKTLFPPGCGIAFTDLRKPHRDTLLQFIATHSRHFSQESLSC</sequence>
<dbReference type="EMBL" id="CP015518">
    <property type="protein sequence ID" value="APG25265.1"/>
    <property type="molecule type" value="Genomic_DNA"/>
</dbReference>
<gene>
    <name evidence="2" type="ORF">A7E75_09755</name>
</gene>
<keyword evidence="3" id="KW-1185">Reference proteome</keyword>
<dbReference type="InterPro" id="IPR003018">
    <property type="entry name" value="GAF"/>
</dbReference>